<dbReference type="Proteomes" id="UP001044222">
    <property type="component" value="Unassembled WGS sequence"/>
</dbReference>
<dbReference type="PANTHER" id="PTHR11309:SF136">
    <property type="entry name" value="FRIZZLED-5"/>
    <property type="match status" value="1"/>
</dbReference>
<dbReference type="InterPro" id="IPR020067">
    <property type="entry name" value="Frizzled_dom"/>
</dbReference>
<feature type="chain" id="PRO_5039160821" description="FZ domain-containing protein" evidence="9">
    <location>
        <begin position="31"/>
        <end position="123"/>
    </location>
</feature>
<evidence type="ECO:0000313" key="12">
    <source>
        <dbReference type="Proteomes" id="UP001044222"/>
    </source>
</evidence>
<gene>
    <name evidence="11" type="ORF">ANANG_G00054300</name>
</gene>
<proteinExistence type="predicted"/>
<dbReference type="SUPFAM" id="SSF63501">
    <property type="entry name" value="Frizzled cysteine-rich domain"/>
    <property type="match status" value="1"/>
</dbReference>
<evidence type="ECO:0000256" key="1">
    <source>
        <dbReference type="ARBA" id="ARBA00004651"/>
    </source>
</evidence>
<protein>
    <recommendedName>
        <fullName evidence="10">FZ domain-containing protein</fullName>
    </recommendedName>
</protein>
<dbReference type="AlphaFoldDB" id="A0A9D3MMN5"/>
<dbReference type="GO" id="GO:0042813">
    <property type="term" value="F:Wnt receptor activity"/>
    <property type="evidence" value="ECO:0007669"/>
    <property type="project" value="TreeGrafter"/>
</dbReference>
<evidence type="ECO:0000256" key="4">
    <source>
        <dbReference type="ARBA" id="ARBA00022687"/>
    </source>
</evidence>
<comment type="subcellular location">
    <subcellularLocation>
        <location evidence="1">Cell membrane</location>
        <topology evidence="1">Multi-pass membrane protein</topology>
    </subcellularLocation>
</comment>
<keyword evidence="2" id="KW-0217">Developmental protein</keyword>
<dbReference type="PANTHER" id="PTHR11309">
    <property type="entry name" value="FRIZZLED"/>
    <property type="match status" value="1"/>
</dbReference>
<keyword evidence="4" id="KW-0879">Wnt signaling pathway</keyword>
<keyword evidence="12" id="KW-1185">Reference proteome</keyword>
<dbReference type="InterPro" id="IPR015526">
    <property type="entry name" value="Frizzled/SFRP"/>
</dbReference>
<dbReference type="GO" id="GO:0035567">
    <property type="term" value="P:non-canonical Wnt signaling pathway"/>
    <property type="evidence" value="ECO:0007669"/>
    <property type="project" value="TreeGrafter"/>
</dbReference>
<dbReference type="Gene3D" id="1.10.2000.10">
    <property type="entry name" value="Frizzled cysteine-rich domain"/>
    <property type="match status" value="1"/>
</dbReference>
<keyword evidence="3" id="KW-1003">Cell membrane</keyword>
<evidence type="ECO:0000256" key="5">
    <source>
        <dbReference type="ARBA" id="ARBA00023040"/>
    </source>
</evidence>
<dbReference type="GO" id="GO:0005886">
    <property type="term" value="C:plasma membrane"/>
    <property type="evidence" value="ECO:0007669"/>
    <property type="project" value="UniProtKB-SubCell"/>
</dbReference>
<keyword evidence="9" id="KW-0732">Signal</keyword>
<evidence type="ECO:0000256" key="8">
    <source>
        <dbReference type="PROSITE-ProRule" id="PRU00090"/>
    </source>
</evidence>
<dbReference type="GO" id="GO:0017147">
    <property type="term" value="F:Wnt-protein binding"/>
    <property type="evidence" value="ECO:0007669"/>
    <property type="project" value="TreeGrafter"/>
</dbReference>
<sequence>MAGPAKPPHRGVVSWLLVLLLSRLPRLALAASKDIVCEPITVPMCKGIGYNLTYMPNQFNHDTQDEVGLEVHQFWPLVRIHCSPDLLFFLCSMYTPICLPDYKKPLPPAARCASGRSAAARPS</sequence>
<dbReference type="Pfam" id="PF01392">
    <property type="entry name" value="Fz"/>
    <property type="match status" value="1"/>
</dbReference>
<evidence type="ECO:0000259" key="10">
    <source>
        <dbReference type="PROSITE" id="PS50038"/>
    </source>
</evidence>
<reference evidence="11" key="1">
    <citation type="submission" date="2021-01" db="EMBL/GenBank/DDBJ databases">
        <title>A chromosome-scale assembly of European eel, Anguilla anguilla.</title>
        <authorList>
            <person name="Henkel C."/>
            <person name="Jong-Raadsen S.A."/>
            <person name="Dufour S."/>
            <person name="Weltzien F.-A."/>
            <person name="Palstra A.P."/>
            <person name="Pelster B."/>
            <person name="Spaink H.P."/>
            <person name="Van Den Thillart G.E."/>
            <person name="Jansen H."/>
            <person name="Zahm M."/>
            <person name="Klopp C."/>
            <person name="Cedric C."/>
            <person name="Louis A."/>
            <person name="Berthelot C."/>
            <person name="Parey E."/>
            <person name="Roest Crollius H."/>
            <person name="Montfort J."/>
            <person name="Robinson-Rechavi M."/>
            <person name="Bucao C."/>
            <person name="Bouchez O."/>
            <person name="Gislard M."/>
            <person name="Lluch J."/>
            <person name="Milhes M."/>
            <person name="Lampietro C."/>
            <person name="Lopez Roques C."/>
            <person name="Donnadieu C."/>
            <person name="Braasch I."/>
            <person name="Desvignes T."/>
            <person name="Postlethwait J."/>
            <person name="Bobe J."/>
            <person name="Guiguen Y."/>
            <person name="Dirks R."/>
        </authorList>
    </citation>
    <scope>NUCLEOTIDE SEQUENCE</scope>
    <source>
        <strain evidence="11">Tag_6206</strain>
        <tissue evidence="11">Liver</tissue>
    </source>
</reference>
<evidence type="ECO:0000256" key="3">
    <source>
        <dbReference type="ARBA" id="ARBA00022475"/>
    </source>
</evidence>
<keyword evidence="7" id="KW-0807">Transducer</keyword>
<comment type="caution">
    <text evidence="11">The sequence shown here is derived from an EMBL/GenBank/DDBJ whole genome shotgun (WGS) entry which is preliminary data.</text>
</comment>
<name>A0A9D3MMN5_ANGAN</name>
<dbReference type="GO" id="GO:0004930">
    <property type="term" value="F:G protein-coupled receptor activity"/>
    <property type="evidence" value="ECO:0007669"/>
    <property type="project" value="UniProtKB-KW"/>
</dbReference>
<feature type="domain" description="FZ" evidence="10">
    <location>
        <begin position="32"/>
        <end position="108"/>
    </location>
</feature>
<evidence type="ECO:0000256" key="7">
    <source>
        <dbReference type="ARBA" id="ARBA00023224"/>
    </source>
</evidence>
<evidence type="ECO:0000256" key="2">
    <source>
        <dbReference type="ARBA" id="ARBA00022473"/>
    </source>
</evidence>
<evidence type="ECO:0000256" key="6">
    <source>
        <dbReference type="ARBA" id="ARBA00023157"/>
    </source>
</evidence>
<comment type="caution">
    <text evidence="8">Lacks conserved residue(s) required for the propagation of feature annotation.</text>
</comment>
<accession>A0A9D3MMN5</accession>
<organism evidence="11 12">
    <name type="scientific">Anguilla anguilla</name>
    <name type="common">European freshwater eel</name>
    <name type="synonym">Muraena anguilla</name>
    <dbReference type="NCBI Taxonomy" id="7936"/>
    <lineage>
        <taxon>Eukaryota</taxon>
        <taxon>Metazoa</taxon>
        <taxon>Chordata</taxon>
        <taxon>Craniata</taxon>
        <taxon>Vertebrata</taxon>
        <taxon>Euteleostomi</taxon>
        <taxon>Actinopterygii</taxon>
        <taxon>Neopterygii</taxon>
        <taxon>Teleostei</taxon>
        <taxon>Anguilliformes</taxon>
        <taxon>Anguillidae</taxon>
        <taxon>Anguilla</taxon>
    </lineage>
</organism>
<dbReference type="GO" id="GO:0060070">
    <property type="term" value="P:canonical Wnt signaling pathway"/>
    <property type="evidence" value="ECO:0007669"/>
    <property type="project" value="TreeGrafter"/>
</dbReference>
<dbReference type="SMART" id="SM00063">
    <property type="entry name" value="FRI"/>
    <property type="match status" value="1"/>
</dbReference>
<keyword evidence="5" id="KW-0675">Receptor</keyword>
<dbReference type="EMBL" id="JAFIRN010000003">
    <property type="protein sequence ID" value="KAG5851686.1"/>
    <property type="molecule type" value="Genomic_DNA"/>
</dbReference>
<evidence type="ECO:0000313" key="11">
    <source>
        <dbReference type="EMBL" id="KAG5851686.1"/>
    </source>
</evidence>
<evidence type="ECO:0000256" key="9">
    <source>
        <dbReference type="SAM" id="SignalP"/>
    </source>
</evidence>
<keyword evidence="3" id="KW-0472">Membrane</keyword>
<dbReference type="InterPro" id="IPR036790">
    <property type="entry name" value="Frizzled_dom_sf"/>
</dbReference>
<feature type="disulfide bond" evidence="8">
    <location>
        <begin position="37"/>
        <end position="98"/>
    </location>
</feature>
<feature type="signal peptide" evidence="9">
    <location>
        <begin position="1"/>
        <end position="30"/>
    </location>
</feature>
<keyword evidence="6 8" id="KW-1015">Disulfide bond</keyword>
<keyword evidence="5" id="KW-0297">G-protein coupled receptor</keyword>
<feature type="disulfide bond" evidence="8">
    <location>
        <begin position="45"/>
        <end position="91"/>
    </location>
</feature>
<dbReference type="PROSITE" id="PS50038">
    <property type="entry name" value="FZ"/>
    <property type="match status" value="1"/>
</dbReference>